<proteinExistence type="inferred from homology"/>
<accession>A0A1M6JTW5</accession>
<reference evidence="6" key="1">
    <citation type="submission" date="2016-11" db="EMBL/GenBank/DDBJ databases">
        <authorList>
            <person name="Varghese N."/>
            <person name="Submissions S."/>
        </authorList>
    </citation>
    <scope>NUCLEOTIDE SEQUENCE [LARGE SCALE GENOMIC DNA]</scope>
    <source>
        <strain evidence="6">USBA-503</strain>
    </source>
</reference>
<dbReference type="AlphaFoldDB" id="A0A1M6JTW5"/>
<evidence type="ECO:0000259" key="4">
    <source>
        <dbReference type="Pfam" id="PF13490"/>
    </source>
</evidence>
<name>A0A1M6JTW5_9BACL</name>
<keyword evidence="5" id="KW-0862">Zinc</keyword>
<protein>
    <recommendedName>
        <fullName evidence="2">Anti-sigma-W factor RsiW</fullName>
    </recommendedName>
</protein>
<evidence type="ECO:0000313" key="6">
    <source>
        <dbReference type="Proteomes" id="UP000184016"/>
    </source>
</evidence>
<dbReference type="EMBL" id="FRAF01000001">
    <property type="protein sequence ID" value="SHJ50062.1"/>
    <property type="molecule type" value="Genomic_DNA"/>
</dbReference>
<dbReference type="STRING" id="1830138.SAMN05443507_10149"/>
<dbReference type="Pfam" id="PF13490">
    <property type="entry name" value="zf-HC2"/>
    <property type="match status" value="1"/>
</dbReference>
<feature type="transmembrane region" description="Helical" evidence="3">
    <location>
        <begin position="93"/>
        <end position="116"/>
    </location>
</feature>
<gene>
    <name evidence="5" type="ORF">SAMN05443507_10149</name>
</gene>
<dbReference type="RefSeq" id="WP_072872565.1">
    <property type="nucleotide sequence ID" value="NZ_FRAF01000001.1"/>
</dbReference>
<evidence type="ECO:0000256" key="2">
    <source>
        <dbReference type="ARBA" id="ARBA00024438"/>
    </source>
</evidence>
<keyword evidence="3" id="KW-1133">Transmembrane helix</keyword>
<sequence length="171" mass="19973">MQLCDLSLRYVAGLLTELENKRFERHLQNCEKCRQEVEEYVSYRNLMIQENKNQQITETDTLLTHAKVYVFPQRHLQNQSRMGKIFGLKARSFFIKVPQSIAALMVIAVAFFSFWAHLPAHQVVVKAEGIVTREVPHSVSVKFDSVLSKAHELENRLENYRLLSNYFAMKL</sequence>
<dbReference type="Proteomes" id="UP000184016">
    <property type="component" value="Unassembled WGS sequence"/>
</dbReference>
<keyword evidence="5" id="KW-0863">Zinc-finger</keyword>
<comment type="similarity">
    <text evidence="1">Belongs to the zinc-associated anti-sigma factor (ZAS) superfamily. Anti-sigma-W factor family.</text>
</comment>
<dbReference type="OrthoDB" id="150725at2"/>
<keyword evidence="6" id="KW-1185">Reference proteome</keyword>
<organism evidence="5 6">
    <name type="scientific">Alicyclobacillus tolerans</name>
    <dbReference type="NCBI Taxonomy" id="90970"/>
    <lineage>
        <taxon>Bacteria</taxon>
        <taxon>Bacillati</taxon>
        <taxon>Bacillota</taxon>
        <taxon>Bacilli</taxon>
        <taxon>Bacillales</taxon>
        <taxon>Alicyclobacillaceae</taxon>
        <taxon>Alicyclobacillus</taxon>
    </lineage>
</organism>
<evidence type="ECO:0000256" key="1">
    <source>
        <dbReference type="ARBA" id="ARBA00024353"/>
    </source>
</evidence>
<dbReference type="GO" id="GO:0008270">
    <property type="term" value="F:zinc ion binding"/>
    <property type="evidence" value="ECO:0007669"/>
    <property type="project" value="UniProtKB-KW"/>
</dbReference>
<dbReference type="InterPro" id="IPR041916">
    <property type="entry name" value="Anti_sigma_zinc_sf"/>
</dbReference>
<dbReference type="InterPro" id="IPR027383">
    <property type="entry name" value="Znf_put"/>
</dbReference>
<keyword evidence="5" id="KW-0479">Metal-binding</keyword>
<keyword evidence="3" id="KW-0472">Membrane</keyword>
<evidence type="ECO:0000313" key="5">
    <source>
        <dbReference type="EMBL" id="SHJ50062.1"/>
    </source>
</evidence>
<feature type="domain" description="Putative zinc-finger" evidence="4">
    <location>
        <begin position="10"/>
        <end position="34"/>
    </location>
</feature>
<dbReference type="Gene3D" id="1.10.10.1320">
    <property type="entry name" value="Anti-sigma factor, zinc-finger domain"/>
    <property type="match status" value="1"/>
</dbReference>
<keyword evidence="3" id="KW-0812">Transmembrane</keyword>
<evidence type="ECO:0000256" key="3">
    <source>
        <dbReference type="SAM" id="Phobius"/>
    </source>
</evidence>